<dbReference type="GO" id="GO:0120330">
    <property type="term" value="C:rixosome complex"/>
    <property type="evidence" value="ECO:0007669"/>
    <property type="project" value="TreeGrafter"/>
</dbReference>
<dbReference type="PROSITE" id="PS50294">
    <property type="entry name" value="WD_REPEATS_REGION"/>
    <property type="match status" value="1"/>
</dbReference>
<evidence type="ECO:0000256" key="4">
    <source>
        <dbReference type="PROSITE-ProRule" id="PRU00221"/>
    </source>
</evidence>
<comment type="caution">
    <text evidence="6">The sequence shown here is derived from an EMBL/GenBank/DDBJ whole genome shotgun (WGS) entry which is preliminary data.</text>
</comment>
<dbReference type="Proteomes" id="UP001150569">
    <property type="component" value="Unassembled WGS sequence"/>
</dbReference>
<dbReference type="InterPro" id="IPR015943">
    <property type="entry name" value="WD40/YVTN_repeat-like_dom_sf"/>
</dbReference>
<evidence type="ECO:0000256" key="5">
    <source>
        <dbReference type="SAM" id="Coils"/>
    </source>
</evidence>
<evidence type="ECO:0000313" key="7">
    <source>
        <dbReference type="Proteomes" id="UP001150569"/>
    </source>
</evidence>
<name>A0A9W8AHC3_9FUNG</name>
<comment type="similarity">
    <text evidence="1">Belongs to the WD repeat IPI3/WDR18 family.</text>
</comment>
<dbReference type="OrthoDB" id="756370at2759"/>
<dbReference type="GO" id="GO:0006364">
    <property type="term" value="P:rRNA processing"/>
    <property type="evidence" value="ECO:0007669"/>
    <property type="project" value="TreeGrafter"/>
</dbReference>
<dbReference type="SUPFAM" id="SSF50978">
    <property type="entry name" value="WD40 repeat-like"/>
    <property type="match status" value="1"/>
</dbReference>
<gene>
    <name evidence="6" type="primary">IPI3_2</name>
    <name evidence="6" type="ORF">IWQ60_003525</name>
</gene>
<dbReference type="PANTHER" id="PTHR18763:SF0">
    <property type="entry name" value="WD REPEAT-CONTAINING PROTEIN 18"/>
    <property type="match status" value="1"/>
</dbReference>
<reference evidence="6" key="1">
    <citation type="submission" date="2022-07" db="EMBL/GenBank/DDBJ databases">
        <title>Phylogenomic reconstructions and comparative analyses of Kickxellomycotina fungi.</title>
        <authorList>
            <person name="Reynolds N.K."/>
            <person name="Stajich J.E."/>
            <person name="Barry K."/>
            <person name="Grigoriev I.V."/>
            <person name="Crous P."/>
            <person name="Smith M.E."/>
        </authorList>
    </citation>
    <scope>NUCLEOTIDE SEQUENCE</scope>
    <source>
        <strain evidence="6">RSA 861</strain>
    </source>
</reference>
<dbReference type="AlphaFoldDB" id="A0A9W8AHC3"/>
<keyword evidence="3" id="KW-0677">Repeat</keyword>
<dbReference type="Gene3D" id="2.130.10.10">
    <property type="entry name" value="YVTN repeat-like/Quinoprotein amine dehydrogenase"/>
    <property type="match status" value="3"/>
</dbReference>
<dbReference type="Pfam" id="PF00400">
    <property type="entry name" value="WD40"/>
    <property type="match status" value="3"/>
</dbReference>
<dbReference type="InterPro" id="IPR036322">
    <property type="entry name" value="WD40_repeat_dom_sf"/>
</dbReference>
<dbReference type="GO" id="GO:0006261">
    <property type="term" value="P:DNA-templated DNA replication"/>
    <property type="evidence" value="ECO:0007669"/>
    <property type="project" value="TreeGrafter"/>
</dbReference>
<feature type="coiled-coil region" evidence="5">
    <location>
        <begin position="472"/>
        <end position="506"/>
    </location>
</feature>
<dbReference type="InterPro" id="IPR001680">
    <property type="entry name" value="WD40_rpt"/>
</dbReference>
<dbReference type="InterPro" id="IPR019775">
    <property type="entry name" value="WD40_repeat_CS"/>
</dbReference>
<feature type="repeat" description="WD" evidence="4">
    <location>
        <begin position="322"/>
        <end position="363"/>
    </location>
</feature>
<dbReference type="SMART" id="SM00320">
    <property type="entry name" value="WD40"/>
    <property type="match status" value="4"/>
</dbReference>
<organism evidence="6 7">
    <name type="scientific">Tieghemiomyces parasiticus</name>
    <dbReference type="NCBI Taxonomy" id="78921"/>
    <lineage>
        <taxon>Eukaryota</taxon>
        <taxon>Fungi</taxon>
        <taxon>Fungi incertae sedis</taxon>
        <taxon>Zoopagomycota</taxon>
        <taxon>Kickxellomycotina</taxon>
        <taxon>Dimargaritomycetes</taxon>
        <taxon>Dimargaritales</taxon>
        <taxon>Dimargaritaceae</taxon>
        <taxon>Tieghemiomyces</taxon>
    </lineage>
</organism>
<keyword evidence="7" id="KW-1185">Reference proteome</keyword>
<accession>A0A9W8AHC3</accession>
<dbReference type="EMBL" id="JANBPT010000152">
    <property type="protein sequence ID" value="KAJ1926756.1"/>
    <property type="molecule type" value="Genomic_DNA"/>
</dbReference>
<evidence type="ECO:0000256" key="2">
    <source>
        <dbReference type="ARBA" id="ARBA00022574"/>
    </source>
</evidence>
<dbReference type="PANTHER" id="PTHR18763">
    <property type="entry name" value="WD-REPEAT PROTEIN 18"/>
    <property type="match status" value="1"/>
</dbReference>
<keyword evidence="2 4" id="KW-0853">WD repeat</keyword>
<dbReference type="PROSITE" id="PS00678">
    <property type="entry name" value="WD_REPEATS_1"/>
    <property type="match status" value="1"/>
</dbReference>
<protein>
    <submittedName>
        <fullName evidence="6">Pre-rRNA-processing protein ipi3</fullName>
    </submittedName>
</protein>
<dbReference type="GO" id="GO:0005656">
    <property type="term" value="C:nuclear pre-replicative complex"/>
    <property type="evidence" value="ECO:0007669"/>
    <property type="project" value="TreeGrafter"/>
</dbReference>
<dbReference type="InterPro" id="IPR045227">
    <property type="entry name" value="WDR18/Ipi3/RID3"/>
</dbReference>
<feature type="repeat" description="WD" evidence="4">
    <location>
        <begin position="122"/>
        <end position="155"/>
    </location>
</feature>
<evidence type="ECO:0000313" key="6">
    <source>
        <dbReference type="EMBL" id="KAJ1926756.1"/>
    </source>
</evidence>
<evidence type="ECO:0000256" key="3">
    <source>
        <dbReference type="ARBA" id="ARBA00022737"/>
    </source>
</evidence>
<keyword evidence="5" id="KW-0175">Coiled coil</keyword>
<dbReference type="PROSITE" id="PS50082">
    <property type="entry name" value="WD_REPEATS_2"/>
    <property type="match status" value="2"/>
</dbReference>
<evidence type="ECO:0000256" key="1">
    <source>
        <dbReference type="ARBA" id="ARBA00010143"/>
    </source>
</evidence>
<proteinExistence type="inferred from homology"/>
<sequence length="524" mass="57239">MPHEVAITSSGDSRDGTTYVWDIRTGTVQATFKQSGFHSHTLTTLRAPHHPLSCSGFLGVTLERPMVHCFTWNRDQAFLKFPCPERLAVLELSYSGRWAVAGTPSGRLYVWETSTGQLVRSWDAHYRAVTALRFARDDSFLVSGSEDAVVSVWELAEMLEPVGYATTGPARGSRSGDATGTTEATPTPLYTWAEHTLPITNIVCGYGLGPATRTITVSRDRTCKVWDHSTGDLLTTLLLPAAITAVTLDSVEARLYLGTDTGVIWRVELYERARMTVPSTDAFAMATAEVPTGDWVAVGGEQQIVDVGSRVNRDDRTSWPTFNGHTTTVTGLQLSLDGTLLVSSDQAGRCVVWDTASREQLRTFDQHRGPVSNLIVALRPPELSELSMLDAAAKRLPAVQPFKRLVTDPTAAATNSNTGAPTLDPAQFLTGHERELEHILADVYGADGDHFGREDLYTARLEGLDALSTSDRSGQTAAKDDQEDKVAQLQAELAKVQSHYARLRRLNEDLYNMTVDQVLGDGES</sequence>